<dbReference type="Pfam" id="PF14311">
    <property type="entry name" value="DUF4379"/>
    <property type="match status" value="3"/>
</dbReference>
<keyword evidence="3" id="KW-1185">Reference proteome</keyword>
<feature type="domain" description="Treble clef zinc finger" evidence="1">
    <location>
        <begin position="346"/>
        <end position="401"/>
    </location>
</feature>
<organism evidence="2 3">
    <name type="scientific">Streptomyces anthocyanicus</name>
    <dbReference type="NCBI Taxonomy" id="68174"/>
    <lineage>
        <taxon>Bacteria</taxon>
        <taxon>Bacillati</taxon>
        <taxon>Actinomycetota</taxon>
        <taxon>Actinomycetes</taxon>
        <taxon>Kitasatosporales</taxon>
        <taxon>Streptomycetaceae</taxon>
        <taxon>Streptomyces</taxon>
        <taxon>Streptomyces violaceoruber group</taxon>
    </lineage>
</organism>
<dbReference type="EMBL" id="CP108200">
    <property type="protein sequence ID" value="WTR98712.1"/>
    <property type="molecule type" value="Genomic_DNA"/>
</dbReference>
<protein>
    <submittedName>
        <fullName evidence="2">Zinc-ribbon domain-containing protein</fullName>
    </submittedName>
</protein>
<proteinExistence type="predicted"/>
<feature type="domain" description="Treble clef zinc finger" evidence="1">
    <location>
        <begin position="414"/>
        <end position="469"/>
    </location>
</feature>
<evidence type="ECO:0000313" key="3">
    <source>
        <dbReference type="Proteomes" id="UP001622731"/>
    </source>
</evidence>
<feature type="domain" description="Treble clef zinc finger" evidence="1">
    <location>
        <begin position="197"/>
        <end position="250"/>
    </location>
</feature>
<accession>A0ABZ1M6N6</accession>
<dbReference type="Gene3D" id="3.40.960.10">
    <property type="entry name" value="VSR Endonuclease"/>
    <property type="match status" value="1"/>
</dbReference>
<gene>
    <name evidence="2" type="ORF">OHB34_33185</name>
</gene>
<dbReference type="InterPro" id="IPR025487">
    <property type="entry name" value="DUF4379"/>
</dbReference>
<name>A0ABZ1M6N6_9ACTN</name>
<evidence type="ECO:0000259" key="1">
    <source>
        <dbReference type="Pfam" id="PF14311"/>
    </source>
</evidence>
<dbReference type="RefSeq" id="WP_406133625.1">
    <property type="nucleotide sequence ID" value="NZ_CP108200.1"/>
</dbReference>
<evidence type="ECO:0000313" key="2">
    <source>
        <dbReference type="EMBL" id="WTR98712.1"/>
    </source>
</evidence>
<dbReference type="PANTHER" id="PTHR37317:SF1">
    <property type="entry name" value="ZINC-RIBBON DOMAIN-CONTAINING PROTEIN-RELATED"/>
    <property type="match status" value="1"/>
</dbReference>
<reference evidence="2 3" key="1">
    <citation type="submission" date="2022-10" db="EMBL/GenBank/DDBJ databases">
        <title>The complete genomes of actinobacterial strains from the NBC collection.</title>
        <authorList>
            <person name="Joergensen T.S."/>
            <person name="Alvarez Arevalo M."/>
            <person name="Sterndorff E.B."/>
            <person name="Faurdal D."/>
            <person name="Vuksanovic O."/>
            <person name="Mourched A.-S."/>
            <person name="Charusanti P."/>
            <person name="Shaw S."/>
            <person name="Blin K."/>
            <person name="Weber T."/>
        </authorList>
    </citation>
    <scope>NUCLEOTIDE SEQUENCE [LARGE SCALE GENOMIC DNA]</scope>
    <source>
        <strain evidence="2 3">NBC_00116</strain>
    </source>
</reference>
<dbReference type="Proteomes" id="UP001622731">
    <property type="component" value="Chromosome"/>
</dbReference>
<dbReference type="PANTHER" id="PTHR37317">
    <property type="entry name" value="BLR8090 PROTEIN"/>
    <property type="match status" value="1"/>
</dbReference>
<sequence length="597" mass="68050">MRSTSPGKTPQLCSERDCGQPAAFPTRTKSTWCDAHITKMLREGGLEPLEPFTKPKAWRLTRCLTCACEAHYRFEYTLEKNAYGEATCRACYWRQWAREARQAMGAYVDLRPIPEANAREHAEKNGYDYLSALTTPSLADDPHHVRCRYCGRLSAARLGDIGFGCQCQINPRRERQTTKPAGSKQRDLLKDSQLPVLDWWDHEQNNTATWETVTVKARREAAWRCPDCGVRFRKRILDMVNMCECPECAPKQRAEWEAEYALYQTTPVADVRELLAAWDDEVDPQTVMVADYPHRQLRCPRGHRRRQSPLTYLRNGCSSCRGQNTRATRLEATEADPAAFGLNAEIAAQWHPAKNGKTQLSKVSPGSRKLVWWRNPVCGHEWQETPARREQGQRLLCPECRTILDSLAYHFPELAAEWSPANPLSAWQVRPTGQTSFTPDWICSTDSAHAWQAALSSRANGSGCPECREHGKSRIELDHWSAAERVFGRASSGQSVRHEAFTRRANWLVDITVETAGEQKLAIEYDGCYWHADKADLDIEKSRDLLAAGYLVVRLREHPLPPLPIDDPNYTEFVVYSAMSTPDETIERVKEWASRRD</sequence>